<proteinExistence type="inferred from homology"/>
<dbReference type="PANTHER" id="PTHR27005:SF335">
    <property type="entry name" value="PROTEIN KINASE DOMAIN-CONTAINING PROTEIN"/>
    <property type="match status" value="1"/>
</dbReference>
<dbReference type="EMBL" id="CAADRP010000347">
    <property type="protein sequence ID" value="VFU27261.1"/>
    <property type="molecule type" value="Genomic_DNA"/>
</dbReference>
<keyword evidence="7" id="KW-0067">ATP-binding</keyword>
<keyword evidence="3" id="KW-0713">Self-incompatibility</keyword>
<comment type="similarity">
    <text evidence="2">Belongs to the plant self-incompatibility (S1) protein family.</text>
</comment>
<keyword evidence="6" id="KW-0547">Nucleotide-binding</keyword>
<dbReference type="GO" id="GO:0004674">
    <property type="term" value="F:protein serine/threonine kinase activity"/>
    <property type="evidence" value="ECO:0007669"/>
    <property type="project" value="TreeGrafter"/>
</dbReference>
<dbReference type="GO" id="GO:0005576">
    <property type="term" value="C:extracellular region"/>
    <property type="evidence" value="ECO:0007669"/>
    <property type="project" value="UniProtKB-SubCell"/>
</dbReference>
<dbReference type="SUPFAM" id="SSF56112">
    <property type="entry name" value="Protein kinase-like (PK-like)"/>
    <property type="match status" value="1"/>
</dbReference>
<dbReference type="InterPro" id="IPR045274">
    <property type="entry name" value="WAK-like"/>
</dbReference>
<dbReference type="GO" id="GO:0005524">
    <property type="term" value="F:ATP binding"/>
    <property type="evidence" value="ECO:0007669"/>
    <property type="project" value="UniProtKB-KW"/>
</dbReference>
<dbReference type="InterPro" id="IPR011009">
    <property type="entry name" value="Kinase-like_dom_sf"/>
</dbReference>
<sequence length="151" mass="17315">MVQLSGCCLETEVPLLVYGFISNGTLSQLLHSLSDELRLTWEMRLRIATEVVYGNQHVYISLMSWVQAWTFQSIANPAMTIDFCPNFWGTTLFFCGMSWSREAHWFDIYDASRDSSRCAYDQDLITITFMRKPIDETDNGTVIRTGLMDAS</sequence>
<evidence type="ECO:0000256" key="7">
    <source>
        <dbReference type="ARBA" id="ARBA00022840"/>
    </source>
</evidence>
<evidence type="ECO:0000256" key="5">
    <source>
        <dbReference type="ARBA" id="ARBA00022729"/>
    </source>
</evidence>
<organism evidence="8">
    <name type="scientific">Salix viminalis</name>
    <name type="common">Common osier</name>
    <name type="synonym">Basket willow</name>
    <dbReference type="NCBI Taxonomy" id="40686"/>
    <lineage>
        <taxon>Eukaryota</taxon>
        <taxon>Viridiplantae</taxon>
        <taxon>Streptophyta</taxon>
        <taxon>Embryophyta</taxon>
        <taxon>Tracheophyta</taxon>
        <taxon>Spermatophyta</taxon>
        <taxon>Magnoliopsida</taxon>
        <taxon>eudicotyledons</taxon>
        <taxon>Gunneridae</taxon>
        <taxon>Pentapetalae</taxon>
        <taxon>rosids</taxon>
        <taxon>fabids</taxon>
        <taxon>Malpighiales</taxon>
        <taxon>Salicaceae</taxon>
        <taxon>Saliceae</taxon>
        <taxon>Salix</taxon>
    </lineage>
</organism>
<gene>
    <name evidence="8" type="ORF">SVIM_LOCUS80128</name>
</gene>
<evidence type="ECO:0000256" key="2">
    <source>
        <dbReference type="ARBA" id="ARBA00005581"/>
    </source>
</evidence>
<keyword evidence="5" id="KW-0732">Signal</keyword>
<evidence type="ECO:0000256" key="4">
    <source>
        <dbReference type="ARBA" id="ARBA00022525"/>
    </source>
</evidence>
<dbReference type="GO" id="GO:0060320">
    <property type="term" value="P:rejection of self pollen"/>
    <property type="evidence" value="ECO:0007669"/>
    <property type="project" value="UniProtKB-KW"/>
</dbReference>
<dbReference type="GO" id="GO:0007166">
    <property type="term" value="P:cell surface receptor signaling pathway"/>
    <property type="evidence" value="ECO:0007669"/>
    <property type="project" value="InterPro"/>
</dbReference>
<evidence type="ECO:0000256" key="3">
    <source>
        <dbReference type="ARBA" id="ARBA00022471"/>
    </source>
</evidence>
<evidence type="ECO:0000313" key="8">
    <source>
        <dbReference type="EMBL" id="VFU27261.1"/>
    </source>
</evidence>
<dbReference type="Gene3D" id="1.10.510.10">
    <property type="entry name" value="Transferase(Phosphotransferase) domain 1"/>
    <property type="match status" value="1"/>
</dbReference>
<dbReference type="InterPro" id="IPR010264">
    <property type="entry name" value="Self-incomp_S1"/>
</dbReference>
<keyword evidence="4" id="KW-0964">Secreted</keyword>
<evidence type="ECO:0000256" key="6">
    <source>
        <dbReference type="ARBA" id="ARBA00022741"/>
    </source>
</evidence>
<dbReference type="AlphaFoldDB" id="A0A6N2KVK6"/>
<name>A0A6N2KVK6_SALVM</name>
<comment type="subcellular location">
    <subcellularLocation>
        <location evidence="1">Secreted</location>
    </subcellularLocation>
</comment>
<reference evidence="8" key="1">
    <citation type="submission" date="2019-03" db="EMBL/GenBank/DDBJ databases">
        <authorList>
            <person name="Mank J."/>
            <person name="Almeida P."/>
        </authorList>
    </citation>
    <scope>NUCLEOTIDE SEQUENCE</scope>
    <source>
        <strain evidence="8">78183</strain>
    </source>
</reference>
<dbReference type="GO" id="GO:0005886">
    <property type="term" value="C:plasma membrane"/>
    <property type="evidence" value="ECO:0007669"/>
    <property type="project" value="TreeGrafter"/>
</dbReference>
<evidence type="ECO:0000256" key="1">
    <source>
        <dbReference type="ARBA" id="ARBA00004613"/>
    </source>
</evidence>
<dbReference type="PANTHER" id="PTHR27005">
    <property type="entry name" value="WALL-ASSOCIATED RECEPTOR KINASE-LIKE 21"/>
    <property type="match status" value="1"/>
</dbReference>
<protein>
    <submittedName>
        <fullName evidence="8">Uncharacterized protein</fullName>
    </submittedName>
</protein>
<dbReference type="Pfam" id="PF05938">
    <property type="entry name" value="Self-incomp_S1"/>
    <property type="match status" value="1"/>
</dbReference>
<accession>A0A6N2KVK6</accession>